<keyword evidence="2" id="KW-1185">Reference proteome</keyword>
<organism evidence="1 2">
    <name type="scientific">Syntrophothermus lipocalidus (strain DSM 12680 / TGB-C1)</name>
    <dbReference type="NCBI Taxonomy" id="643648"/>
    <lineage>
        <taxon>Bacteria</taxon>
        <taxon>Bacillati</taxon>
        <taxon>Bacillota</taxon>
        <taxon>Clostridia</taxon>
        <taxon>Eubacteriales</taxon>
        <taxon>Syntrophomonadaceae</taxon>
        <taxon>Syntrophothermus</taxon>
    </lineage>
</organism>
<reference evidence="2" key="1">
    <citation type="journal article" date="2010" name="Stand. Genomic Sci.">
        <title>Complete genome sequence of Syntrophothermus lipocalidus type strain (TGB-C1T).</title>
        <authorList>
            <consortium name="US DOE Joint Genome Institute (JGI-PGF)"/>
            <person name="Djao O."/>
            <person name="Zhang X."/>
            <person name="Lucas S."/>
            <person name="Lapidus A."/>
            <person name="Glavina Del Rio T."/>
            <person name="Nolan M."/>
            <person name="Tice H."/>
            <person name="Cheng J."/>
            <person name="Han C."/>
            <person name="Tapia R."/>
            <person name="Goodwin L."/>
            <person name="Pitluck S."/>
            <person name="Liolios K."/>
            <person name="Ivanova N."/>
            <person name="Mavromatis K."/>
            <person name="Mikhailova N."/>
            <person name="Ovchinnikova G."/>
            <person name="Pati A."/>
            <person name="Brambilla E."/>
            <person name="Chen A."/>
            <person name="Palaniappan K."/>
            <person name="Land M."/>
            <person name="Hauser L."/>
            <person name="Chang Y."/>
            <person name="Jeffries C."/>
            <person name="Rohde M."/>
            <person name="Sikorski J."/>
            <person name="Spring S."/>
            <person name="Goker M."/>
            <person name="Detter J."/>
            <person name="Woyke T."/>
            <person name="Bristow J."/>
            <person name="Eisen J."/>
            <person name="Markowitz V."/>
            <person name="Hugenholtz P."/>
            <person name="Kyrpides N."/>
            <person name="Klenk H."/>
        </authorList>
    </citation>
    <scope>NUCLEOTIDE SEQUENCE [LARGE SCALE GENOMIC DNA]</scope>
    <source>
        <strain evidence="2">DSM 12680 / TGB-C1</strain>
    </source>
</reference>
<accession>D7CND4</accession>
<sequence length="122" mass="13984">MSAAVRKASESEVIEWATSQISNGPVADYPCRMAERHGAPAETGVALVEALIDRSVALARAGILWELYRLSKWDNDERLPYVYLILWREGENKPEVCGYWVSAATWVEEYHQWQTRTRKAKE</sequence>
<name>D7CND4_SYNLT</name>
<gene>
    <name evidence="1" type="ordered locus">Slip_1456</name>
</gene>
<dbReference type="Proteomes" id="UP000000378">
    <property type="component" value="Chromosome"/>
</dbReference>
<reference evidence="1 2" key="2">
    <citation type="journal article" date="2010" name="Stand. Genomic Sci.">
        <title>Complete genome sequence of Syntrophothermus lipocalidus type strain (TGB-C1).</title>
        <authorList>
            <person name="Djao O.D."/>
            <person name="Zhang X."/>
            <person name="Lucas S."/>
            <person name="Lapidus A."/>
            <person name="Del Rio T.G."/>
            <person name="Nolan M."/>
            <person name="Tice H."/>
            <person name="Cheng J.F."/>
            <person name="Han C."/>
            <person name="Tapia R."/>
            <person name="Goodwin L."/>
            <person name="Pitluck S."/>
            <person name="Liolios K."/>
            <person name="Ivanova N."/>
            <person name="Mavromatis K."/>
            <person name="Mikhailova N."/>
            <person name="Ovchinnikova G."/>
            <person name="Pati A."/>
            <person name="Brambilla E."/>
            <person name="Chen A."/>
            <person name="Palaniappan K."/>
            <person name="Land M."/>
            <person name="Hauser L."/>
            <person name="Chang Y.J."/>
            <person name="Jeffries C.D."/>
            <person name="Rohde M."/>
            <person name="Sikorski J."/>
            <person name="Spring S."/>
            <person name="Goker M."/>
            <person name="Detter J.C."/>
            <person name="Woyke T."/>
            <person name="Bristow J."/>
            <person name="Eisen J.A."/>
            <person name="Markowitz V."/>
            <person name="Hugenholtz P."/>
            <person name="Kyrpides N.C."/>
            <person name="Klenk H.P."/>
        </authorList>
    </citation>
    <scope>NUCLEOTIDE SEQUENCE [LARGE SCALE GENOMIC DNA]</scope>
    <source>
        <strain evidence="2">DSM 12680 / TGB-C1</strain>
    </source>
</reference>
<dbReference type="STRING" id="643648.Slip_1456"/>
<protein>
    <submittedName>
        <fullName evidence="1">Uncharacterized protein</fullName>
    </submittedName>
</protein>
<evidence type="ECO:0000313" key="1">
    <source>
        <dbReference type="EMBL" id="ADI02219.1"/>
    </source>
</evidence>
<dbReference type="HOGENOM" id="CLU_2025603_0_0_9"/>
<dbReference type="AlphaFoldDB" id="D7CND4"/>
<dbReference type="EMBL" id="CP002048">
    <property type="protein sequence ID" value="ADI02219.1"/>
    <property type="molecule type" value="Genomic_DNA"/>
</dbReference>
<evidence type="ECO:0000313" key="2">
    <source>
        <dbReference type="Proteomes" id="UP000000378"/>
    </source>
</evidence>
<dbReference type="RefSeq" id="WP_013175621.1">
    <property type="nucleotide sequence ID" value="NC_014220.1"/>
</dbReference>
<proteinExistence type="predicted"/>
<dbReference type="KEGG" id="slp:Slip_1456"/>